<name>A0A0G2J7Q9_9EURO</name>
<dbReference type="OrthoDB" id="5429271at2759"/>
<dbReference type="AlphaFoldDB" id="A0A0G2J7Q9"/>
<dbReference type="EMBL" id="LCZI01000070">
    <property type="protein sequence ID" value="KKZ68679.1"/>
    <property type="molecule type" value="Genomic_DNA"/>
</dbReference>
<sequence length="78" mass="8150">MYVRAPATPPNTSLAPPSQVRYIIFRHPGYDDARNVLLKLFAPDASSSSSSSASSGIGLHAGYALTACGIVAGNRWDG</sequence>
<evidence type="ECO:0000313" key="2">
    <source>
        <dbReference type="Proteomes" id="UP000034164"/>
    </source>
</evidence>
<organism evidence="1 2">
    <name type="scientific">[Emmonsia] crescens</name>
    <dbReference type="NCBI Taxonomy" id="73230"/>
    <lineage>
        <taxon>Eukaryota</taxon>
        <taxon>Fungi</taxon>
        <taxon>Dikarya</taxon>
        <taxon>Ascomycota</taxon>
        <taxon>Pezizomycotina</taxon>
        <taxon>Eurotiomycetes</taxon>
        <taxon>Eurotiomycetidae</taxon>
        <taxon>Onygenales</taxon>
        <taxon>Ajellomycetaceae</taxon>
        <taxon>Emergomyces</taxon>
    </lineage>
</organism>
<dbReference type="VEuPathDB" id="FungiDB:EMCG_05714"/>
<comment type="caution">
    <text evidence="1">The sequence shown here is derived from an EMBL/GenBank/DDBJ whole genome shotgun (WGS) entry which is preliminary data.</text>
</comment>
<evidence type="ECO:0000313" key="1">
    <source>
        <dbReference type="EMBL" id="KKZ68679.1"/>
    </source>
</evidence>
<protein>
    <submittedName>
        <fullName evidence="1">Uncharacterized protein</fullName>
    </submittedName>
</protein>
<gene>
    <name evidence="1" type="ORF">EMCG_05714</name>
</gene>
<dbReference type="Proteomes" id="UP000034164">
    <property type="component" value="Unassembled WGS sequence"/>
</dbReference>
<proteinExistence type="predicted"/>
<reference evidence="2" key="1">
    <citation type="journal article" date="2015" name="PLoS Genet.">
        <title>The dynamic genome and transcriptome of the human fungal pathogen Blastomyces and close relative Emmonsia.</title>
        <authorList>
            <person name="Munoz J.F."/>
            <person name="Gauthier G.M."/>
            <person name="Desjardins C.A."/>
            <person name="Gallo J.E."/>
            <person name="Holder J."/>
            <person name="Sullivan T.D."/>
            <person name="Marty A.J."/>
            <person name="Carmen J.C."/>
            <person name="Chen Z."/>
            <person name="Ding L."/>
            <person name="Gujja S."/>
            <person name="Magrini V."/>
            <person name="Misas E."/>
            <person name="Mitreva M."/>
            <person name="Priest M."/>
            <person name="Saif S."/>
            <person name="Whiston E.A."/>
            <person name="Young S."/>
            <person name="Zeng Q."/>
            <person name="Goldman W.E."/>
            <person name="Mardis E.R."/>
            <person name="Taylor J.W."/>
            <person name="McEwen J.G."/>
            <person name="Clay O.K."/>
            <person name="Klein B.S."/>
            <person name="Cuomo C.A."/>
        </authorList>
    </citation>
    <scope>NUCLEOTIDE SEQUENCE [LARGE SCALE GENOMIC DNA]</scope>
    <source>
        <strain evidence="2">UAMH 3008</strain>
    </source>
</reference>
<accession>A0A0G2J7Q9</accession>